<evidence type="ECO:0000256" key="8">
    <source>
        <dbReference type="ARBA" id="ARBA00023002"/>
    </source>
</evidence>
<evidence type="ECO:0000259" key="13">
    <source>
        <dbReference type="Pfam" id="PF08546"/>
    </source>
</evidence>
<organism evidence="14 15">
    <name type="scientific">Candidatus Viridilinea mediisalina</name>
    <dbReference type="NCBI Taxonomy" id="2024553"/>
    <lineage>
        <taxon>Bacteria</taxon>
        <taxon>Bacillati</taxon>
        <taxon>Chloroflexota</taxon>
        <taxon>Chloroflexia</taxon>
        <taxon>Chloroflexales</taxon>
        <taxon>Chloroflexineae</taxon>
        <taxon>Oscillochloridaceae</taxon>
        <taxon>Candidatus Viridilinea</taxon>
    </lineage>
</organism>
<evidence type="ECO:0000256" key="1">
    <source>
        <dbReference type="ARBA" id="ARBA00002919"/>
    </source>
</evidence>
<dbReference type="InterPro" id="IPR036291">
    <property type="entry name" value="NAD(P)-bd_dom_sf"/>
</dbReference>
<comment type="pathway">
    <text evidence="2 11">Cofactor biosynthesis; (R)-pantothenate biosynthesis; (R)-pantoate from 3-methyl-2-oxobutanoate: step 2/2.</text>
</comment>
<dbReference type="SUPFAM" id="SSF48179">
    <property type="entry name" value="6-phosphogluconate dehydrogenase C-terminal domain-like"/>
    <property type="match status" value="1"/>
</dbReference>
<evidence type="ECO:0000313" key="15">
    <source>
        <dbReference type="Proteomes" id="UP000220527"/>
    </source>
</evidence>
<comment type="caution">
    <text evidence="14">The sequence shown here is derived from an EMBL/GenBank/DDBJ whole genome shotgun (WGS) entry which is preliminary data.</text>
</comment>
<sequence length="343" mass="36732">MSIVIVGGGAIGLQMAGRLTLGGVPCMLLGRGAGTRALATSPLTLTLSDGPHTAHVRAAASLEELPVSYRRPALAILCVKSYDTRGALATLRALEPEYVLSLQNGLGNEEQLVAEFGAQRVLAGVITTSVEMRSDTWIVITKTGGIALAPLEHSTTLNPWVAALREAGFPVRCYADYRALKWSKALINMFGNAQAAILDLPVHQIYADPRLVDLDLRAARETLGVMRDLGVRPLDLYAYPAATLATLERFAPEAVLRAILRRMVGQGRGGKEPSLLRDLRAAMPASEGEHLYGAVASTAAARGIITPVNAALWRILGGIVRGELAWDDYRGQPERLLAEVWGQ</sequence>
<feature type="domain" description="Ketopantoate reductase N-terminal" evidence="12">
    <location>
        <begin position="3"/>
        <end position="151"/>
    </location>
</feature>
<evidence type="ECO:0000256" key="11">
    <source>
        <dbReference type="RuleBase" id="RU362068"/>
    </source>
</evidence>
<dbReference type="InterPro" id="IPR013328">
    <property type="entry name" value="6PGD_dom2"/>
</dbReference>
<evidence type="ECO:0000256" key="10">
    <source>
        <dbReference type="ARBA" id="ARBA00048793"/>
    </source>
</evidence>
<feature type="domain" description="Ketopantoate reductase C-terminal" evidence="13">
    <location>
        <begin position="177"/>
        <end position="318"/>
    </location>
</feature>
<dbReference type="PANTHER" id="PTHR43765">
    <property type="entry name" value="2-DEHYDROPANTOATE 2-REDUCTASE-RELATED"/>
    <property type="match status" value="1"/>
</dbReference>
<protein>
    <recommendedName>
        <fullName evidence="5 11">2-dehydropantoate 2-reductase</fullName>
        <ecNumber evidence="4 11">1.1.1.169</ecNumber>
    </recommendedName>
    <alternativeName>
        <fullName evidence="9 11">Ketopantoate reductase</fullName>
    </alternativeName>
</protein>
<evidence type="ECO:0000256" key="7">
    <source>
        <dbReference type="ARBA" id="ARBA00022857"/>
    </source>
</evidence>
<dbReference type="SUPFAM" id="SSF51735">
    <property type="entry name" value="NAD(P)-binding Rossmann-fold domains"/>
    <property type="match status" value="1"/>
</dbReference>
<dbReference type="RefSeq" id="WP_097645259.1">
    <property type="nucleotide sequence ID" value="NZ_NQWI01000101.1"/>
</dbReference>
<keyword evidence="15" id="KW-1185">Reference proteome</keyword>
<dbReference type="Pfam" id="PF02558">
    <property type="entry name" value="ApbA"/>
    <property type="match status" value="1"/>
</dbReference>
<dbReference type="Gene3D" id="1.10.1040.10">
    <property type="entry name" value="N-(1-d-carboxylethyl)-l-norvaline Dehydrogenase, domain 2"/>
    <property type="match status" value="1"/>
</dbReference>
<keyword evidence="8 11" id="KW-0560">Oxidoreductase</keyword>
<reference evidence="15" key="1">
    <citation type="submission" date="2017-08" db="EMBL/GenBank/DDBJ databases">
        <authorList>
            <person name="Grouzdev D.S."/>
            <person name="Gaisin V.A."/>
            <person name="Rysina M.S."/>
            <person name="Gorlenko V.M."/>
        </authorList>
    </citation>
    <scope>NUCLEOTIDE SEQUENCE [LARGE SCALE GENOMIC DNA]</scope>
    <source>
        <strain evidence="15">Kir15-3F</strain>
    </source>
</reference>
<dbReference type="InterPro" id="IPR013332">
    <property type="entry name" value="KPR_N"/>
</dbReference>
<dbReference type="InterPro" id="IPR013752">
    <property type="entry name" value="KPA_reductase"/>
</dbReference>
<dbReference type="AlphaFoldDB" id="A0A2A6RFN6"/>
<comment type="similarity">
    <text evidence="3 11">Belongs to the ketopantoate reductase family.</text>
</comment>
<dbReference type="Pfam" id="PF08546">
    <property type="entry name" value="ApbA_C"/>
    <property type="match status" value="1"/>
</dbReference>
<proteinExistence type="inferred from homology"/>
<dbReference type="InterPro" id="IPR003710">
    <property type="entry name" value="ApbA"/>
</dbReference>
<evidence type="ECO:0000256" key="3">
    <source>
        <dbReference type="ARBA" id="ARBA00007870"/>
    </source>
</evidence>
<accession>A0A2A6RFN6</accession>
<dbReference type="PANTHER" id="PTHR43765:SF2">
    <property type="entry name" value="2-DEHYDROPANTOATE 2-REDUCTASE"/>
    <property type="match status" value="1"/>
</dbReference>
<keyword evidence="7 11" id="KW-0521">NADP</keyword>
<dbReference type="InterPro" id="IPR008927">
    <property type="entry name" value="6-PGluconate_DH-like_C_sf"/>
</dbReference>
<dbReference type="EC" id="1.1.1.169" evidence="4 11"/>
<dbReference type="EMBL" id="NQWI01000101">
    <property type="protein sequence ID" value="PDW01887.1"/>
    <property type="molecule type" value="Genomic_DNA"/>
</dbReference>
<dbReference type="Gene3D" id="3.40.50.720">
    <property type="entry name" value="NAD(P)-binding Rossmann-like Domain"/>
    <property type="match status" value="1"/>
</dbReference>
<dbReference type="OrthoDB" id="9796561at2"/>
<comment type="catalytic activity">
    <reaction evidence="10 11">
        <text>(R)-pantoate + NADP(+) = 2-dehydropantoate + NADPH + H(+)</text>
        <dbReference type="Rhea" id="RHEA:16233"/>
        <dbReference type="ChEBI" id="CHEBI:11561"/>
        <dbReference type="ChEBI" id="CHEBI:15378"/>
        <dbReference type="ChEBI" id="CHEBI:15980"/>
        <dbReference type="ChEBI" id="CHEBI:57783"/>
        <dbReference type="ChEBI" id="CHEBI:58349"/>
        <dbReference type="EC" id="1.1.1.169"/>
    </reaction>
</comment>
<dbReference type="NCBIfam" id="TIGR00745">
    <property type="entry name" value="apbA_panE"/>
    <property type="match status" value="1"/>
</dbReference>
<dbReference type="Proteomes" id="UP000220527">
    <property type="component" value="Unassembled WGS sequence"/>
</dbReference>
<keyword evidence="6 11" id="KW-0566">Pantothenate biosynthesis</keyword>
<dbReference type="GO" id="GO:0015940">
    <property type="term" value="P:pantothenate biosynthetic process"/>
    <property type="evidence" value="ECO:0007669"/>
    <property type="project" value="UniProtKB-UniPathway"/>
</dbReference>
<dbReference type="InterPro" id="IPR050838">
    <property type="entry name" value="Ketopantoate_reductase"/>
</dbReference>
<dbReference type="GO" id="GO:0008677">
    <property type="term" value="F:2-dehydropantoate 2-reductase activity"/>
    <property type="evidence" value="ECO:0007669"/>
    <property type="project" value="UniProtKB-EC"/>
</dbReference>
<dbReference type="GO" id="GO:0005737">
    <property type="term" value="C:cytoplasm"/>
    <property type="evidence" value="ECO:0007669"/>
    <property type="project" value="TreeGrafter"/>
</dbReference>
<evidence type="ECO:0000256" key="5">
    <source>
        <dbReference type="ARBA" id="ARBA00019465"/>
    </source>
</evidence>
<dbReference type="UniPathway" id="UPA00028">
    <property type="reaction ID" value="UER00004"/>
</dbReference>
<comment type="function">
    <text evidence="1 11">Catalyzes the NADPH-dependent reduction of ketopantoate into pantoic acid.</text>
</comment>
<name>A0A2A6RFN6_9CHLR</name>
<evidence type="ECO:0000256" key="9">
    <source>
        <dbReference type="ARBA" id="ARBA00032024"/>
    </source>
</evidence>
<dbReference type="GO" id="GO:0050661">
    <property type="term" value="F:NADP binding"/>
    <property type="evidence" value="ECO:0007669"/>
    <property type="project" value="TreeGrafter"/>
</dbReference>
<evidence type="ECO:0000256" key="2">
    <source>
        <dbReference type="ARBA" id="ARBA00004994"/>
    </source>
</evidence>
<evidence type="ECO:0000256" key="4">
    <source>
        <dbReference type="ARBA" id="ARBA00013014"/>
    </source>
</evidence>
<evidence type="ECO:0000256" key="6">
    <source>
        <dbReference type="ARBA" id="ARBA00022655"/>
    </source>
</evidence>
<evidence type="ECO:0000259" key="12">
    <source>
        <dbReference type="Pfam" id="PF02558"/>
    </source>
</evidence>
<gene>
    <name evidence="14" type="ORF">CJ255_16810</name>
</gene>
<evidence type="ECO:0000313" key="14">
    <source>
        <dbReference type="EMBL" id="PDW01887.1"/>
    </source>
</evidence>